<keyword evidence="2" id="KW-1185">Reference proteome</keyword>
<accession>A0A1T4Y884</accession>
<dbReference type="RefSeq" id="WP_078785621.1">
    <property type="nucleotide sequence ID" value="NZ_FUYF01000050.1"/>
</dbReference>
<dbReference type="EMBL" id="FUYF01000050">
    <property type="protein sequence ID" value="SKA98054.1"/>
    <property type="molecule type" value="Genomic_DNA"/>
</dbReference>
<dbReference type="OrthoDB" id="1853947at2"/>
<gene>
    <name evidence="1" type="ORF">SAMN02745178_02841</name>
</gene>
<evidence type="ECO:0000313" key="1">
    <source>
        <dbReference type="EMBL" id="SKA98054.1"/>
    </source>
</evidence>
<dbReference type="AlphaFoldDB" id="A0A1T4Y884"/>
<name>A0A1T4Y884_9FIRM</name>
<reference evidence="1 2" key="1">
    <citation type="submission" date="2017-02" db="EMBL/GenBank/DDBJ databases">
        <authorList>
            <person name="Peterson S.W."/>
        </authorList>
    </citation>
    <scope>NUCLEOTIDE SEQUENCE [LARGE SCALE GENOMIC DNA]</scope>
    <source>
        <strain evidence="1 2">ATCC 27749</strain>
    </source>
</reference>
<proteinExistence type="predicted"/>
<dbReference type="GeneID" id="93339256"/>
<evidence type="ECO:0000313" key="2">
    <source>
        <dbReference type="Proteomes" id="UP000190286"/>
    </source>
</evidence>
<sequence length="127" mass="14454">MSVSCFTSTNSHLCKFLRTTGRDWRNTIYIECGDCQRAASRSCKNLLCAFDTAGAPVIVPVHDVEYLFSTTVDKSECRAILTKANFCELYKGWIDEHIRDPHACPLNDLYVSWEIPEPCAARIFLNR</sequence>
<organism evidence="1 2">
    <name type="scientific">Gemmiger formicilis</name>
    <dbReference type="NCBI Taxonomy" id="745368"/>
    <lineage>
        <taxon>Bacteria</taxon>
        <taxon>Bacillati</taxon>
        <taxon>Bacillota</taxon>
        <taxon>Clostridia</taxon>
        <taxon>Eubacteriales</taxon>
        <taxon>Gemmiger</taxon>
    </lineage>
</organism>
<dbReference type="Proteomes" id="UP000190286">
    <property type="component" value="Unassembled WGS sequence"/>
</dbReference>
<protein>
    <submittedName>
        <fullName evidence="1">Uncharacterized protein</fullName>
    </submittedName>
</protein>